<dbReference type="Pfam" id="PF20446">
    <property type="entry name" value="ABC_N"/>
    <property type="match status" value="1"/>
</dbReference>
<dbReference type="Pfam" id="PF21117">
    <property type="entry name" value="MRB1590_C"/>
    <property type="match status" value="1"/>
</dbReference>
<evidence type="ECO:0000259" key="1">
    <source>
        <dbReference type="Pfam" id="PF09818"/>
    </source>
</evidence>
<dbReference type="SUPFAM" id="SSF52540">
    <property type="entry name" value="P-loop containing nucleoside triphosphate hydrolases"/>
    <property type="match status" value="1"/>
</dbReference>
<dbReference type="RefSeq" id="WP_008869474.1">
    <property type="nucleotide sequence ID" value="NZ_ACJN02000001.1"/>
</dbReference>
<proteinExistence type="predicted"/>
<evidence type="ECO:0000259" key="3">
    <source>
        <dbReference type="Pfam" id="PF21117"/>
    </source>
</evidence>
<feature type="domain" description="MRB1590-like C-terminal" evidence="3">
    <location>
        <begin position="455"/>
        <end position="547"/>
    </location>
</feature>
<dbReference type="OrthoDB" id="9809999at2"/>
<feature type="domain" description="ATPase of the ABC class N-terminal" evidence="2">
    <location>
        <begin position="1"/>
        <end position="151"/>
    </location>
</feature>
<dbReference type="InterPro" id="IPR046834">
    <property type="entry name" value="ABC_ATPase_C"/>
</dbReference>
<dbReference type="Pfam" id="PF09818">
    <property type="entry name" value="ABC_ATPase"/>
    <property type="match status" value="1"/>
</dbReference>
<organism evidence="4 5">
    <name type="scientific">Desulfonatronospira thiodismutans ASO3-1</name>
    <dbReference type="NCBI Taxonomy" id="555779"/>
    <lineage>
        <taxon>Bacteria</taxon>
        <taxon>Pseudomonadati</taxon>
        <taxon>Thermodesulfobacteriota</taxon>
        <taxon>Desulfovibrionia</taxon>
        <taxon>Desulfovibrionales</taxon>
        <taxon>Desulfonatronovibrionaceae</taxon>
        <taxon>Desulfonatronospira</taxon>
    </lineage>
</organism>
<dbReference type="InterPro" id="IPR019195">
    <property type="entry name" value="ABC_ATPase_put"/>
</dbReference>
<dbReference type="eggNOG" id="COG3044">
    <property type="taxonomic scope" value="Bacteria"/>
</dbReference>
<dbReference type="Proteomes" id="UP000005496">
    <property type="component" value="Unassembled WGS sequence"/>
</dbReference>
<protein>
    <submittedName>
        <fullName evidence="4">ABC transporter, ATPase, predicted</fullName>
    </submittedName>
</protein>
<dbReference type="InterPro" id="IPR049069">
    <property type="entry name" value="MRB1590-like_C"/>
</dbReference>
<dbReference type="PANTHER" id="PTHR38149:SF1">
    <property type="entry name" value="ATPASE"/>
    <property type="match status" value="1"/>
</dbReference>
<reference evidence="4" key="1">
    <citation type="submission" date="2010-05" db="EMBL/GenBank/DDBJ databases">
        <title>The draft genome of Desulfonatronospira thiodismutans ASO3-1.</title>
        <authorList>
            <consortium name="US DOE Joint Genome Institute (JGI-PGF)"/>
            <person name="Lucas S."/>
            <person name="Copeland A."/>
            <person name="Lapidus A."/>
            <person name="Cheng J.-F."/>
            <person name="Bruce D."/>
            <person name="Goodwin L."/>
            <person name="Pitluck S."/>
            <person name="Chertkov O."/>
            <person name="Brettin T."/>
            <person name="Detter J.C."/>
            <person name="Han C."/>
            <person name="Land M.L."/>
            <person name="Hauser L."/>
            <person name="Kyrpides N."/>
            <person name="Mikhailova N."/>
            <person name="Muyzer G."/>
            <person name="Woyke T."/>
        </authorList>
    </citation>
    <scope>NUCLEOTIDE SEQUENCE [LARGE SCALE GENOMIC DNA]</scope>
    <source>
        <strain evidence="4">ASO3-1</strain>
    </source>
</reference>
<dbReference type="InterPro" id="IPR046833">
    <property type="entry name" value="ABC_N"/>
</dbReference>
<gene>
    <name evidence="4" type="ORF">Dthio_PD3823</name>
</gene>
<comment type="caution">
    <text evidence="4">The sequence shown here is derived from an EMBL/GenBank/DDBJ whole genome shotgun (WGS) entry which is preliminary data.</text>
</comment>
<feature type="domain" description="ATPase of the ABC class C-terminal" evidence="1">
    <location>
        <begin position="157"/>
        <end position="434"/>
    </location>
</feature>
<keyword evidence="5" id="KW-1185">Reference proteome</keyword>
<evidence type="ECO:0000313" key="5">
    <source>
        <dbReference type="Proteomes" id="UP000005496"/>
    </source>
</evidence>
<evidence type="ECO:0000259" key="2">
    <source>
        <dbReference type="Pfam" id="PF20446"/>
    </source>
</evidence>
<sequence>MQKLREILDRIDGRGYKAYKDLQGGYSFGEFRLLVDYVQGDPYAPPSRVRAVVPWETAGLPEHALQGEARKVAARDFLARAFSRAVQGERDIRIDAGKQTVLDRTACLFTPDGVELRFTVTLPARGRTILGRQAARLLMEAVPEAVSAVTVRRLDLKALKLHCDVTQDQQSLRDQLDEMDLAAFLADGSILPRRSGVDDRPLQDAVELSSPDTLQVTLHAPNAGALSGLGIPLGVSLIVGGGFHGKSTLLKAVEAGVYDHIPGDGRERVVSNALALKIRAEDGRVVHSVDLSPFISELPYGKSTRDFSTDLASGSTSQAASLQEALEMGASVLLVDEDTSATNFMIRDQRMQKLVAGDEEPITPFVDRIRELRDGLGISTVLVMGGSGDYFDHADTVIQMHEYKPRDVTASAREIASTWATGRVQEPGSALGRPKPRSLDASRLNPCRKPGKRVIKPDGLDALLFGRYEVDLRALEQLADPSQVRAIGVILARLAENGQVIQDPAARIRRMLENDLPRLAFAPDGDLARPRPLEAMAVLNRLRSAHLRGCKD</sequence>
<name>D6SKF2_9BACT</name>
<dbReference type="PANTHER" id="PTHR38149">
    <property type="entry name" value="ATPASE"/>
    <property type="match status" value="1"/>
</dbReference>
<dbReference type="AlphaFoldDB" id="D6SKF2"/>
<dbReference type="EMBL" id="ACJN02000001">
    <property type="protein sequence ID" value="EFI36355.1"/>
    <property type="molecule type" value="Genomic_DNA"/>
</dbReference>
<dbReference type="InterPro" id="IPR027417">
    <property type="entry name" value="P-loop_NTPase"/>
</dbReference>
<evidence type="ECO:0000313" key="4">
    <source>
        <dbReference type="EMBL" id="EFI36355.1"/>
    </source>
</evidence>
<accession>D6SKF2</accession>